<dbReference type="OrthoDB" id="9813903at2"/>
<dbReference type="Gene3D" id="1.20.120.30">
    <property type="entry name" value="Aspartate receptor, ligand-binding domain"/>
    <property type="match status" value="1"/>
</dbReference>
<proteinExistence type="predicted"/>
<dbReference type="AlphaFoldDB" id="A0A2T4IIW9"/>
<dbReference type="Proteomes" id="UP000241193">
    <property type="component" value="Unassembled WGS sequence"/>
</dbReference>
<dbReference type="Pfam" id="PF00990">
    <property type="entry name" value="GGDEF"/>
    <property type="match status" value="1"/>
</dbReference>
<dbReference type="SUPFAM" id="SSF55073">
    <property type="entry name" value="Nucleotide cyclase"/>
    <property type="match status" value="1"/>
</dbReference>
<dbReference type="CDD" id="cd01949">
    <property type="entry name" value="GGDEF"/>
    <property type="match status" value="1"/>
</dbReference>
<evidence type="ECO:0000259" key="3">
    <source>
        <dbReference type="PROSITE" id="PS50887"/>
    </source>
</evidence>
<dbReference type="InterPro" id="IPR025991">
    <property type="entry name" value="Chemoreceptor_zinc-bind_dom"/>
</dbReference>
<name>A0A2T4IIW9_9RHOO</name>
<dbReference type="SMART" id="SM00267">
    <property type="entry name" value="GGDEF"/>
    <property type="match status" value="1"/>
</dbReference>
<gene>
    <name evidence="4" type="ORF">C8261_03280</name>
</gene>
<dbReference type="Gene3D" id="3.30.70.270">
    <property type="match status" value="1"/>
</dbReference>
<accession>A0A2T4IIW9</accession>
<evidence type="ECO:0000313" key="4">
    <source>
        <dbReference type="EMBL" id="PTD97711.1"/>
    </source>
</evidence>
<dbReference type="EMBL" id="PZKC01000002">
    <property type="protein sequence ID" value="PTD97711.1"/>
    <property type="molecule type" value="Genomic_DNA"/>
</dbReference>
<protein>
    <recommendedName>
        <fullName evidence="1">diguanylate cyclase</fullName>
        <ecNumber evidence="1">2.7.7.65</ecNumber>
    </recommendedName>
</protein>
<dbReference type="GO" id="GO:1902201">
    <property type="term" value="P:negative regulation of bacterial-type flagellum-dependent cell motility"/>
    <property type="evidence" value="ECO:0007669"/>
    <property type="project" value="TreeGrafter"/>
</dbReference>
<dbReference type="FunFam" id="3.30.70.270:FF:000001">
    <property type="entry name" value="Diguanylate cyclase domain protein"/>
    <property type="match status" value="1"/>
</dbReference>
<dbReference type="EC" id="2.7.7.65" evidence="1"/>
<dbReference type="PANTHER" id="PTHR45138:SF9">
    <property type="entry name" value="DIGUANYLATE CYCLASE DGCM-RELATED"/>
    <property type="match status" value="1"/>
</dbReference>
<sequence>MTLEEARGEPAAQLCDEFLQVLEAIGVHGEALPARHRRLVDCVEHMLAGGVEDGRCNAVVAELVAEKVPFVLFSYELACLRGAALKTAIDAGEVATIRAVQGAFDILEERCAGLYVDHYLPVLARRNHLRLAHIDGLSDKNLLVHFEAHLRWMQAVLAAVAGNNAAELPERDPTQCGFGRWLHSEGSLLIRDRSHRHEVAALHADLHGLLGELAASIGERRRNRHLYALLKRAELISLDLGNEIALINNIVIMSSYNKDPLTGLLSRRSLDKVLINQLEIARATELTFCVVMCDLDHFKVVNDTYGHLAGDEALRHFAELARARLRQSDLIFRHGGEEFLIVLPSSSREQGLGLAERMRADLVAAPLRHDGQEIALSASFGVLEVHPGSYPFIDAEVVRDILREADSRLYMAKNKGRNCVV</sequence>
<dbReference type="InterPro" id="IPR029787">
    <property type="entry name" value="Nucleotide_cyclase"/>
</dbReference>
<dbReference type="InterPro" id="IPR000160">
    <property type="entry name" value="GGDEF_dom"/>
</dbReference>
<keyword evidence="5" id="KW-1185">Reference proteome</keyword>
<reference evidence="4 5" key="2">
    <citation type="submission" date="2018-04" db="EMBL/GenBank/DDBJ databases">
        <title>Thauera lacus sp. nov., isolated from an saline lake in Inner Mongolia, China.</title>
        <authorList>
            <person name="Liang Q.-Y."/>
        </authorList>
    </citation>
    <scope>NUCLEOTIDE SEQUENCE [LARGE SCALE GENOMIC DNA]</scope>
    <source>
        <strain evidence="4 5">D20</strain>
    </source>
</reference>
<comment type="catalytic activity">
    <reaction evidence="2">
        <text>2 GTP = 3',3'-c-di-GMP + 2 diphosphate</text>
        <dbReference type="Rhea" id="RHEA:24898"/>
        <dbReference type="ChEBI" id="CHEBI:33019"/>
        <dbReference type="ChEBI" id="CHEBI:37565"/>
        <dbReference type="ChEBI" id="CHEBI:58805"/>
        <dbReference type="EC" id="2.7.7.65"/>
    </reaction>
</comment>
<evidence type="ECO:0000256" key="1">
    <source>
        <dbReference type="ARBA" id="ARBA00012528"/>
    </source>
</evidence>
<dbReference type="InterPro" id="IPR050469">
    <property type="entry name" value="Diguanylate_Cyclase"/>
</dbReference>
<dbReference type="InterPro" id="IPR043128">
    <property type="entry name" value="Rev_trsase/Diguanyl_cyclase"/>
</dbReference>
<organism evidence="4 5">
    <name type="scientific">Pseudothauera lacus</name>
    <dbReference type="NCBI Taxonomy" id="2136175"/>
    <lineage>
        <taxon>Bacteria</taxon>
        <taxon>Pseudomonadati</taxon>
        <taxon>Pseudomonadota</taxon>
        <taxon>Betaproteobacteria</taxon>
        <taxon>Rhodocyclales</taxon>
        <taxon>Zoogloeaceae</taxon>
        <taxon>Pseudothauera</taxon>
    </lineage>
</organism>
<dbReference type="PANTHER" id="PTHR45138">
    <property type="entry name" value="REGULATORY COMPONENTS OF SENSORY TRANSDUCTION SYSTEM"/>
    <property type="match status" value="1"/>
</dbReference>
<dbReference type="GO" id="GO:0043709">
    <property type="term" value="P:cell adhesion involved in single-species biofilm formation"/>
    <property type="evidence" value="ECO:0007669"/>
    <property type="project" value="TreeGrafter"/>
</dbReference>
<dbReference type="GO" id="GO:0005886">
    <property type="term" value="C:plasma membrane"/>
    <property type="evidence" value="ECO:0007669"/>
    <property type="project" value="TreeGrafter"/>
</dbReference>
<dbReference type="PROSITE" id="PS50887">
    <property type="entry name" value="GGDEF"/>
    <property type="match status" value="1"/>
</dbReference>
<feature type="domain" description="GGDEF" evidence="3">
    <location>
        <begin position="286"/>
        <end position="421"/>
    </location>
</feature>
<dbReference type="GO" id="GO:0052621">
    <property type="term" value="F:diguanylate cyclase activity"/>
    <property type="evidence" value="ECO:0007669"/>
    <property type="project" value="UniProtKB-EC"/>
</dbReference>
<evidence type="ECO:0000313" key="5">
    <source>
        <dbReference type="Proteomes" id="UP000241193"/>
    </source>
</evidence>
<comment type="caution">
    <text evidence="4">The sequence shown here is derived from an EMBL/GenBank/DDBJ whole genome shotgun (WGS) entry which is preliminary data.</text>
</comment>
<dbReference type="RefSeq" id="WP_107492231.1">
    <property type="nucleotide sequence ID" value="NZ_PZKC01000002.1"/>
</dbReference>
<evidence type="ECO:0000256" key="2">
    <source>
        <dbReference type="ARBA" id="ARBA00034247"/>
    </source>
</evidence>
<dbReference type="Pfam" id="PF13682">
    <property type="entry name" value="CZB"/>
    <property type="match status" value="1"/>
</dbReference>
<dbReference type="NCBIfam" id="TIGR00254">
    <property type="entry name" value="GGDEF"/>
    <property type="match status" value="1"/>
</dbReference>
<reference evidence="4 5" key="1">
    <citation type="submission" date="2018-03" db="EMBL/GenBank/DDBJ databases">
        <authorList>
            <person name="Keele B.F."/>
        </authorList>
    </citation>
    <scope>NUCLEOTIDE SEQUENCE [LARGE SCALE GENOMIC DNA]</scope>
    <source>
        <strain evidence="4 5">D20</strain>
    </source>
</reference>